<evidence type="ECO:0000256" key="1">
    <source>
        <dbReference type="SAM" id="Phobius"/>
    </source>
</evidence>
<keyword evidence="1" id="KW-1133">Transmembrane helix</keyword>
<comment type="caution">
    <text evidence="2">The sequence shown here is derived from an EMBL/GenBank/DDBJ whole genome shotgun (WGS) entry which is preliminary data.</text>
</comment>
<dbReference type="EMBL" id="CM029042">
    <property type="protein sequence ID" value="KAG2620048.1"/>
    <property type="molecule type" value="Genomic_DNA"/>
</dbReference>
<gene>
    <name evidence="2" type="ORF">PVAP13_3NG088800</name>
</gene>
<keyword evidence="1" id="KW-0812">Transmembrane</keyword>
<evidence type="ECO:0000313" key="2">
    <source>
        <dbReference type="EMBL" id="KAG2620048.1"/>
    </source>
</evidence>
<protein>
    <submittedName>
        <fullName evidence="2">Uncharacterized protein</fullName>
    </submittedName>
</protein>
<keyword evidence="3" id="KW-1185">Reference proteome</keyword>
<keyword evidence="1" id="KW-0472">Membrane</keyword>
<sequence>MTEIFMPTRFAGGRRRHGDGELGGGGARLARGNVVYAGTLHRSPSKHPPFPSSGGTAVLCLARRADGDDRNAEKAGGAGAGGNAGVHRVGSGMEGAGAGVDHPNSTSSQHRPARRAQYVATIPAAYCRSFLCRPWKRGGELLCALPRRRHLQARFDCLQIVIFLLCWFIHRELKRVFLLPLFKVSSWGLMLWLGYSVFYVTVKNLLGKYLKDDVVYAQLYAFIKKLVMAAMKDQEIREVVSATIIDIVPRSLEPINPILQFRELSQVRFYCYCSFICLLWYYYLKK</sequence>
<dbReference type="AlphaFoldDB" id="A0A8T0UD75"/>
<dbReference type="Proteomes" id="UP000823388">
    <property type="component" value="Chromosome 3N"/>
</dbReference>
<feature type="transmembrane region" description="Helical" evidence="1">
    <location>
        <begin position="267"/>
        <end position="284"/>
    </location>
</feature>
<feature type="transmembrane region" description="Helical" evidence="1">
    <location>
        <begin position="176"/>
        <end position="202"/>
    </location>
</feature>
<reference evidence="2" key="1">
    <citation type="submission" date="2020-05" db="EMBL/GenBank/DDBJ databases">
        <title>WGS assembly of Panicum virgatum.</title>
        <authorList>
            <person name="Lovell J.T."/>
            <person name="Jenkins J."/>
            <person name="Shu S."/>
            <person name="Juenger T.E."/>
            <person name="Schmutz J."/>
        </authorList>
    </citation>
    <scope>NUCLEOTIDE SEQUENCE</scope>
    <source>
        <strain evidence="2">AP13</strain>
    </source>
</reference>
<proteinExistence type="predicted"/>
<evidence type="ECO:0000313" key="3">
    <source>
        <dbReference type="Proteomes" id="UP000823388"/>
    </source>
</evidence>
<name>A0A8T0UD75_PANVG</name>
<organism evidence="2 3">
    <name type="scientific">Panicum virgatum</name>
    <name type="common">Blackwell switchgrass</name>
    <dbReference type="NCBI Taxonomy" id="38727"/>
    <lineage>
        <taxon>Eukaryota</taxon>
        <taxon>Viridiplantae</taxon>
        <taxon>Streptophyta</taxon>
        <taxon>Embryophyta</taxon>
        <taxon>Tracheophyta</taxon>
        <taxon>Spermatophyta</taxon>
        <taxon>Magnoliopsida</taxon>
        <taxon>Liliopsida</taxon>
        <taxon>Poales</taxon>
        <taxon>Poaceae</taxon>
        <taxon>PACMAD clade</taxon>
        <taxon>Panicoideae</taxon>
        <taxon>Panicodae</taxon>
        <taxon>Paniceae</taxon>
        <taxon>Panicinae</taxon>
        <taxon>Panicum</taxon>
        <taxon>Panicum sect. Hiantes</taxon>
    </lineage>
</organism>
<accession>A0A8T0UD75</accession>